<dbReference type="RefSeq" id="WP_207764546.1">
    <property type="nucleotide sequence ID" value="NZ_NMWT01000009.1"/>
</dbReference>
<dbReference type="Pfam" id="PF04760">
    <property type="entry name" value="IF2_N"/>
    <property type="match status" value="1"/>
</dbReference>
<evidence type="ECO:0000313" key="4">
    <source>
        <dbReference type="Proteomes" id="UP000235034"/>
    </source>
</evidence>
<organism evidence="3 4">
    <name type="scientific">Bifidobacterium parmae</name>
    <dbReference type="NCBI Taxonomy" id="361854"/>
    <lineage>
        <taxon>Bacteria</taxon>
        <taxon>Bacillati</taxon>
        <taxon>Actinomycetota</taxon>
        <taxon>Actinomycetes</taxon>
        <taxon>Bifidobacteriales</taxon>
        <taxon>Bifidobacteriaceae</taxon>
        <taxon>Bifidobacterium</taxon>
    </lineage>
</organism>
<dbReference type="InterPro" id="IPR006847">
    <property type="entry name" value="IF2_N"/>
</dbReference>
<dbReference type="Gene3D" id="1.10.10.2480">
    <property type="match status" value="1"/>
</dbReference>
<name>A0A2N5J4K5_9BIFI</name>
<dbReference type="GO" id="GO:0003743">
    <property type="term" value="F:translation initiation factor activity"/>
    <property type="evidence" value="ECO:0007669"/>
    <property type="project" value="UniProtKB-KW"/>
</dbReference>
<keyword evidence="3" id="KW-0648">Protein biosynthesis</keyword>
<evidence type="ECO:0000313" key="3">
    <source>
        <dbReference type="EMBL" id="PLS29109.1"/>
    </source>
</evidence>
<accession>A0A2N5J4K5</accession>
<feature type="non-terminal residue" evidence="3">
    <location>
        <position position="149"/>
    </location>
</feature>
<evidence type="ECO:0000256" key="1">
    <source>
        <dbReference type="SAM" id="MobiDB-lite"/>
    </source>
</evidence>
<keyword evidence="3" id="KW-0396">Initiation factor</keyword>
<proteinExistence type="predicted"/>
<dbReference type="EMBL" id="NMWT01000009">
    <property type="protein sequence ID" value="PLS29109.1"/>
    <property type="molecule type" value="Genomic_DNA"/>
</dbReference>
<dbReference type="Proteomes" id="UP000235034">
    <property type="component" value="Unassembled WGS sequence"/>
</dbReference>
<comment type="caution">
    <text evidence="3">The sequence shown here is derived from an EMBL/GenBank/DDBJ whole genome shotgun (WGS) entry which is preliminary data.</text>
</comment>
<feature type="compositionally biased region" description="Low complexity" evidence="1">
    <location>
        <begin position="112"/>
        <end position="122"/>
    </location>
</feature>
<feature type="region of interest" description="Disordered" evidence="1">
    <location>
        <begin position="30"/>
        <end position="149"/>
    </location>
</feature>
<reference evidence="3 4" key="1">
    <citation type="submission" date="2017-07" db="EMBL/GenBank/DDBJ databases">
        <title>Bifidobacterium novel species.</title>
        <authorList>
            <person name="Lugli G.A."/>
            <person name="Milani C."/>
            <person name="Duranti S."/>
            <person name="Mangifesta M."/>
        </authorList>
    </citation>
    <scope>NUCLEOTIDE SEQUENCE [LARGE SCALE GENOMIC DNA]</scope>
    <source>
        <strain evidence="3 4">77</strain>
    </source>
</reference>
<feature type="compositionally biased region" description="Gly residues" evidence="1">
    <location>
        <begin position="54"/>
        <end position="63"/>
    </location>
</feature>
<dbReference type="AlphaFoldDB" id="A0A2N5J4K5"/>
<sequence>MAKPRVYEIAKELGIDSKTALEKLKDMGEFVKSASSTVEPPVARKLRSAFAKQGGNGGQGGNRQNGAGSHGAPKGARPGQHHPSPAPTPGPAASHTSRTSSAAPTPGPRPAAPAAGASASAAGEHEQHPVPGARPAAPRPGQHRPGQSG</sequence>
<protein>
    <submittedName>
        <fullName evidence="3">Translation initiation factor IF-2</fullName>
    </submittedName>
</protein>
<feature type="domain" description="Translation initiation factor IF-2 N-terminal" evidence="2">
    <location>
        <begin position="1"/>
        <end position="50"/>
    </location>
</feature>
<feature type="compositionally biased region" description="Low complexity" evidence="1">
    <location>
        <begin position="129"/>
        <end position="149"/>
    </location>
</feature>
<feature type="compositionally biased region" description="Low complexity" evidence="1">
    <location>
        <begin position="91"/>
        <end position="104"/>
    </location>
</feature>
<keyword evidence="4" id="KW-1185">Reference proteome</keyword>
<gene>
    <name evidence="3" type="ORF">Uis4E_0843</name>
</gene>
<evidence type="ECO:0000259" key="2">
    <source>
        <dbReference type="Pfam" id="PF04760"/>
    </source>
</evidence>